<sequence length="180" mass="20079">MDIVDRLARLRELDKDFTVFGADEHEYRSSPMSEAEVEEFERWMTVPFPPAFRNFLLTVGTGAGPEYGIQLTRDEAGTPEPGGQFPFTLADGKRMRAEQREWQRRSPPSFPFHLTIGSVPGCIAIAELGCGGFAALVTTGELAGRMWESGEGLWGPVSGAQRFDDWYDAWLTDALSKLDR</sequence>
<dbReference type="SUPFAM" id="SSF160631">
    <property type="entry name" value="SMI1/KNR4-like"/>
    <property type="match status" value="1"/>
</dbReference>
<protein>
    <submittedName>
        <fullName evidence="2">SMI1/KNR4 family protein</fullName>
    </submittedName>
</protein>
<dbReference type="SMART" id="SM00860">
    <property type="entry name" value="SMI1_KNR4"/>
    <property type="match status" value="1"/>
</dbReference>
<keyword evidence="3" id="KW-1185">Reference proteome</keyword>
<evidence type="ECO:0000259" key="1">
    <source>
        <dbReference type="SMART" id="SM00860"/>
    </source>
</evidence>
<dbReference type="Pfam" id="PF09346">
    <property type="entry name" value="SMI1_KNR4"/>
    <property type="match status" value="1"/>
</dbReference>
<dbReference type="RefSeq" id="WP_233730174.1">
    <property type="nucleotide sequence ID" value="NZ_JAJVCN010000003.1"/>
</dbReference>
<dbReference type="InterPro" id="IPR018958">
    <property type="entry name" value="Knr4/Smi1-like_dom"/>
</dbReference>
<dbReference type="EMBL" id="JAJVCN010000003">
    <property type="protein sequence ID" value="MCE7008701.1"/>
    <property type="molecule type" value="Genomic_DNA"/>
</dbReference>
<name>A0ABS8ZLN9_9PSEU</name>
<dbReference type="InterPro" id="IPR037883">
    <property type="entry name" value="Knr4/Smi1-like_sf"/>
</dbReference>
<gene>
    <name evidence="2" type="ORF">LWC34_38695</name>
</gene>
<evidence type="ECO:0000313" key="2">
    <source>
        <dbReference type="EMBL" id="MCE7008701.1"/>
    </source>
</evidence>
<dbReference type="Proteomes" id="UP001521150">
    <property type="component" value="Unassembled WGS sequence"/>
</dbReference>
<accession>A0ABS8ZLN9</accession>
<evidence type="ECO:0000313" key="3">
    <source>
        <dbReference type="Proteomes" id="UP001521150"/>
    </source>
</evidence>
<comment type="caution">
    <text evidence="2">The sequence shown here is derived from an EMBL/GenBank/DDBJ whole genome shotgun (WGS) entry which is preliminary data.</text>
</comment>
<reference evidence="2 3" key="1">
    <citation type="submission" date="2021-12" db="EMBL/GenBank/DDBJ databases">
        <title>Genome sequence of Kibdelosporangium philippinense ATCC 49844.</title>
        <authorList>
            <person name="Fedorov E.A."/>
            <person name="Omeragic M."/>
            <person name="Shalygina K.F."/>
            <person name="Maclea K.S."/>
        </authorList>
    </citation>
    <scope>NUCLEOTIDE SEQUENCE [LARGE SCALE GENOMIC DNA]</scope>
    <source>
        <strain evidence="2 3">ATCC 49844</strain>
    </source>
</reference>
<feature type="domain" description="Knr4/Smi1-like" evidence="1">
    <location>
        <begin position="31"/>
        <end position="169"/>
    </location>
</feature>
<proteinExistence type="predicted"/>
<dbReference type="Gene3D" id="3.40.1580.10">
    <property type="entry name" value="SMI1/KNR4-like"/>
    <property type="match status" value="1"/>
</dbReference>
<organism evidence="2 3">
    <name type="scientific">Kibdelosporangium philippinense</name>
    <dbReference type="NCBI Taxonomy" id="211113"/>
    <lineage>
        <taxon>Bacteria</taxon>
        <taxon>Bacillati</taxon>
        <taxon>Actinomycetota</taxon>
        <taxon>Actinomycetes</taxon>
        <taxon>Pseudonocardiales</taxon>
        <taxon>Pseudonocardiaceae</taxon>
        <taxon>Kibdelosporangium</taxon>
    </lineage>
</organism>